<feature type="transmembrane region" description="Helical" evidence="6">
    <location>
        <begin position="30"/>
        <end position="53"/>
    </location>
</feature>
<comment type="caution">
    <text evidence="8">The sequence shown here is derived from an EMBL/GenBank/DDBJ whole genome shotgun (WGS) entry which is preliminary data.</text>
</comment>
<protein>
    <recommendedName>
        <fullName evidence="7">Rhodopsin domain-containing protein</fullName>
    </recommendedName>
</protein>
<comment type="similarity">
    <text evidence="5">Belongs to the SAT4 family.</text>
</comment>
<dbReference type="OrthoDB" id="3897607at2759"/>
<keyword evidence="2 6" id="KW-0812">Transmembrane</keyword>
<name>A0A9P4J3I9_9PEZI</name>
<feature type="transmembrane region" description="Helical" evidence="6">
    <location>
        <begin position="73"/>
        <end position="95"/>
    </location>
</feature>
<evidence type="ECO:0000313" key="8">
    <source>
        <dbReference type="EMBL" id="KAF2152807.1"/>
    </source>
</evidence>
<evidence type="ECO:0000256" key="4">
    <source>
        <dbReference type="ARBA" id="ARBA00023136"/>
    </source>
</evidence>
<evidence type="ECO:0000313" key="9">
    <source>
        <dbReference type="Proteomes" id="UP000799439"/>
    </source>
</evidence>
<organism evidence="8 9">
    <name type="scientific">Myriangium duriaei CBS 260.36</name>
    <dbReference type="NCBI Taxonomy" id="1168546"/>
    <lineage>
        <taxon>Eukaryota</taxon>
        <taxon>Fungi</taxon>
        <taxon>Dikarya</taxon>
        <taxon>Ascomycota</taxon>
        <taxon>Pezizomycotina</taxon>
        <taxon>Dothideomycetes</taxon>
        <taxon>Dothideomycetidae</taxon>
        <taxon>Myriangiales</taxon>
        <taxon>Myriangiaceae</taxon>
        <taxon>Myriangium</taxon>
    </lineage>
</organism>
<comment type="subcellular location">
    <subcellularLocation>
        <location evidence="1">Membrane</location>
        <topology evidence="1">Multi-pass membrane protein</topology>
    </subcellularLocation>
</comment>
<feature type="transmembrane region" description="Helical" evidence="6">
    <location>
        <begin position="229"/>
        <end position="249"/>
    </location>
</feature>
<evidence type="ECO:0000256" key="3">
    <source>
        <dbReference type="ARBA" id="ARBA00022989"/>
    </source>
</evidence>
<feature type="domain" description="Rhodopsin" evidence="7">
    <location>
        <begin position="13"/>
        <end position="254"/>
    </location>
</feature>
<evidence type="ECO:0000256" key="2">
    <source>
        <dbReference type="ARBA" id="ARBA00022692"/>
    </source>
</evidence>
<dbReference type="PANTHER" id="PTHR33048">
    <property type="entry name" value="PTH11-LIKE INTEGRAL MEMBRANE PROTEIN (AFU_ORTHOLOGUE AFUA_5G11245)"/>
    <property type="match status" value="1"/>
</dbReference>
<dbReference type="AlphaFoldDB" id="A0A9P4J3I9"/>
<dbReference type="InterPro" id="IPR049326">
    <property type="entry name" value="Rhodopsin_dom_fungi"/>
</dbReference>
<evidence type="ECO:0000259" key="7">
    <source>
        <dbReference type="Pfam" id="PF20684"/>
    </source>
</evidence>
<reference evidence="8" key="1">
    <citation type="journal article" date="2020" name="Stud. Mycol.">
        <title>101 Dothideomycetes genomes: a test case for predicting lifestyles and emergence of pathogens.</title>
        <authorList>
            <person name="Haridas S."/>
            <person name="Albert R."/>
            <person name="Binder M."/>
            <person name="Bloem J."/>
            <person name="Labutti K."/>
            <person name="Salamov A."/>
            <person name="Andreopoulos B."/>
            <person name="Baker S."/>
            <person name="Barry K."/>
            <person name="Bills G."/>
            <person name="Bluhm B."/>
            <person name="Cannon C."/>
            <person name="Castanera R."/>
            <person name="Culley D."/>
            <person name="Daum C."/>
            <person name="Ezra D."/>
            <person name="Gonzalez J."/>
            <person name="Henrissat B."/>
            <person name="Kuo A."/>
            <person name="Liang C."/>
            <person name="Lipzen A."/>
            <person name="Lutzoni F."/>
            <person name="Magnuson J."/>
            <person name="Mondo S."/>
            <person name="Nolan M."/>
            <person name="Ohm R."/>
            <person name="Pangilinan J."/>
            <person name="Park H.-J."/>
            <person name="Ramirez L."/>
            <person name="Alfaro M."/>
            <person name="Sun H."/>
            <person name="Tritt A."/>
            <person name="Yoshinaga Y."/>
            <person name="Zwiers L.-H."/>
            <person name="Turgeon B."/>
            <person name="Goodwin S."/>
            <person name="Spatafora J."/>
            <person name="Crous P."/>
            <person name="Grigoriev I."/>
        </authorList>
    </citation>
    <scope>NUCLEOTIDE SEQUENCE</scope>
    <source>
        <strain evidence="8">CBS 260.36</strain>
    </source>
</reference>
<proteinExistence type="inferred from homology"/>
<feature type="transmembrane region" description="Helical" evidence="6">
    <location>
        <begin position="107"/>
        <end position="129"/>
    </location>
</feature>
<dbReference type="Proteomes" id="UP000799439">
    <property type="component" value="Unassembled WGS sequence"/>
</dbReference>
<feature type="transmembrane region" description="Helical" evidence="6">
    <location>
        <begin position="191"/>
        <end position="209"/>
    </location>
</feature>
<sequence>MVAVLLSTGSCFARLYVRKFMVGQIGKDDWLLVAAYVSFLALCGLYVGILTVTNGQGYVENYYFIIELGQFDMLLSSVVTVLIRAAIAAFFLRVFSNRGVFQQIRITIIATLAIYTVYVITIAFLTLFQCGPSIDDLDSLDANASCLNTYLLANLALGSLVLTTTSDWVMTISPIFIVWRSRMTRSQKVSTLLLLLLGAFAGVISIIRIPYNDLANTFTPADIPNYIKWFILAIAESCLGITVISLAALRPIFKSRKPKSFAQHAHIDVLVGLEAQSEAEKDGKQFGPMTFISELQTITFIEQSK</sequence>
<evidence type="ECO:0000256" key="5">
    <source>
        <dbReference type="ARBA" id="ARBA00038359"/>
    </source>
</evidence>
<dbReference type="EMBL" id="ML996086">
    <property type="protein sequence ID" value="KAF2152807.1"/>
    <property type="molecule type" value="Genomic_DNA"/>
</dbReference>
<keyword evidence="4 6" id="KW-0472">Membrane</keyword>
<dbReference type="PANTHER" id="PTHR33048:SF47">
    <property type="entry name" value="INTEGRAL MEMBRANE PROTEIN-RELATED"/>
    <property type="match status" value="1"/>
</dbReference>
<dbReference type="GO" id="GO:0016020">
    <property type="term" value="C:membrane"/>
    <property type="evidence" value="ECO:0007669"/>
    <property type="project" value="UniProtKB-SubCell"/>
</dbReference>
<keyword evidence="3 6" id="KW-1133">Transmembrane helix</keyword>
<evidence type="ECO:0000256" key="1">
    <source>
        <dbReference type="ARBA" id="ARBA00004141"/>
    </source>
</evidence>
<accession>A0A9P4J3I9</accession>
<gene>
    <name evidence="8" type="ORF">K461DRAFT_279044</name>
</gene>
<keyword evidence="9" id="KW-1185">Reference proteome</keyword>
<dbReference type="InterPro" id="IPR052337">
    <property type="entry name" value="SAT4-like"/>
</dbReference>
<dbReference type="Pfam" id="PF20684">
    <property type="entry name" value="Fung_rhodopsin"/>
    <property type="match status" value="1"/>
</dbReference>
<feature type="transmembrane region" description="Helical" evidence="6">
    <location>
        <begin position="149"/>
        <end position="179"/>
    </location>
</feature>
<evidence type="ECO:0000256" key="6">
    <source>
        <dbReference type="SAM" id="Phobius"/>
    </source>
</evidence>